<comment type="pathway">
    <text evidence="1">Cofactor biosynthesis; tetrahydrofolate biosynthesis; 5,6,7,8-tetrahydrofolate from 7,8-dihydrofolate: step 1/1.</text>
</comment>
<keyword evidence="7" id="KW-0521">NADP</keyword>
<dbReference type="GO" id="GO:0046655">
    <property type="term" value="P:folic acid metabolic process"/>
    <property type="evidence" value="ECO:0007669"/>
    <property type="project" value="TreeGrafter"/>
</dbReference>
<dbReference type="InterPro" id="IPR012259">
    <property type="entry name" value="DHFR"/>
</dbReference>
<dbReference type="Gene3D" id="3.40.430.10">
    <property type="entry name" value="Dihydrofolate Reductase, subunit A"/>
    <property type="match status" value="1"/>
</dbReference>
<dbReference type="GO" id="GO:0046654">
    <property type="term" value="P:tetrahydrofolate biosynthetic process"/>
    <property type="evidence" value="ECO:0007669"/>
    <property type="project" value="InterPro"/>
</dbReference>
<evidence type="ECO:0000259" key="11">
    <source>
        <dbReference type="PROSITE" id="PS51330"/>
    </source>
</evidence>
<dbReference type="EMBL" id="WNYA01000001">
    <property type="protein sequence ID" value="KAG8598460.1"/>
    <property type="molecule type" value="Genomic_DNA"/>
</dbReference>
<gene>
    <name evidence="12" type="ORF">GDO81_002620</name>
</gene>
<dbReference type="InterPro" id="IPR024072">
    <property type="entry name" value="DHFR-like_dom_sf"/>
</dbReference>
<evidence type="ECO:0000256" key="8">
    <source>
        <dbReference type="ARBA" id="ARBA00023002"/>
    </source>
</evidence>
<dbReference type="PANTHER" id="PTHR48069:SF6">
    <property type="entry name" value="DIHYDROFOLATE REDUCTASE"/>
    <property type="match status" value="1"/>
</dbReference>
<dbReference type="SUPFAM" id="SSF53597">
    <property type="entry name" value="Dihydrofolate reductase-like"/>
    <property type="match status" value="1"/>
</dbReference>
<evidence type="ECO:0000313" key="13">
    <source>
        <dbReference type="Proteomes" id="UP000824782"/>
    </source>
</evidence>
<organism evidence="12 13">
    <name type="scientific">Engystomops pustulosus</name>
    <name type="common">Tungara frog</name>
    <name type="synonym">Physalaemus pustulosus</name>
    <dbReference type="NCBI Taxonomy" id="76066"/>
    <lineage>
        <taxon>Eukaryota</taxon>
        <taxon>Metazoa</taxon>
        <taxon>Chordata</taxon>
        <taxon>Craniata</taxon>
        <taxon>Vertebrata</taxon>
        <taxon>Euteleostomi</taxon>
        <taxon>Amphibia</taxon>
        <taxon>Batrachia</taxon>
        <taxon>Anura</taxon>
        <taxon>Neobatrachia</taxon>
        <taxon>Hyloidea</taxon>
        <taxon>Leptodactylidae</taxon>
        <taxon>Leiuperinae</taxon>
        <taxon>Engystomops</taxon>
    </lineage>
</organism>
<accession>A0AAV7DLP6</accession>
<dbReference type="Pfam" id="PF00186">
    <property type="entry name" value="DHFR_1"/>
    <property type="match status" value="1"/>
</dbReference>
<dbReference type="GO" id="GO:0005739">
    <property type="term" value="C:mitochondrion"/>
    <property type="evidence" value="ECO:0007669"/>
    <property type="project" value="TreeGrafter"/>
</dbReference>
<dbReference type="EC" id="1.5.1.3" evidence="3"/>
<keyword evidence="8" id="KW-0560">Oxidoreductase</keyword>
<evidence type="ECO:0000256" key="10">
    <source>
        <dbReference type="RuleBase" id="RU004474"/>
    </source>
</evidence>
<dbReference type="PANTHER" id="PTHR48069">
    <property type="entry name" value="DIHYDROFOLATE REDUCTASE"/>
    <property type="match status" value="1"/>
</dbReference>
<dbReference type="InterPro" id="IPR017925">
    <property type="entry name" value="DHFR_CS"/>
</dbReference>
<evidence type="ECO:0000256" key="7">
    <source>
        <dbReference type="ARBA" id="ARBA00022857"/>
    </source>
</evidence>
<dbReference type="CDD" id="cd00209">
    <property type="entry name" value="DHFR"/>
    <property type="match status" value="1"/>
</dbReference>
<protein>
    <recommendedName>
        <fullName evidence="4">Dihydrofolate reductase</fullName>
        <ecNumber evidence="3">1.5.1.3</ecNumber>
    </recommendedName>
</protein>
<proteinExistence type="inferred from homology"/>
<dbReference type="FunFam" id="3.40.430.10:FF:000002">
    <property type="entry name" value="Dihydrofolate reductase"/>
    <property type="match status" value="1"/>
</dbReference>
<evidence type="ECO:0000256" key="4">
    <source>
        <dbReference type="ARBA" id="ARBA00018886"/>
    </source>
</evidence>
<dbReference type="GO" id="GO:0006730">
    <property type="term" value="P:one-carbon metabolic process"/>
    <property type="evidence" value="ECO:0007669"/>
    <property type="project" value="UniProtKB-KW"/>
</dbReference>
<dbReference type="PRINTS" id="PR00070">
    <property type="entry name" value="DHFR"/>
</dbReference>
<keyword evidence="5" id="KW-0554">One-carbon metabolism</keyword>
<reference evidence="12" key="1">
    <citation type="thesis" date="2020" institute="ProQuest LLC" country="789 East Eisenhower Parkway, Ann Arbor, MI, USA">
        <title>Comparative Genomics and Chromosome Evolution.</title>
        <authorList>
            <person name="Mudd A.B."/>
        </authorList>
    </citation>
    <scope>NUCLEOTIDE SEQUENCE</scope>
    <source>
        <strain evidence="12">237g6f4</strain>
        <tissue evidence="12">Blood</tissue>
    </source>
</reference>
<evidence type="ECO:0000256" key="6">
    <source>
        <dbReference type="ARBA" id="ARBA00022609"/>
    </source>
</evidence>
<keyword evidence="6" id="KW-0487">Methotrexate resistance</keyword>
<dbReference type="GO" id="GO:0046452">
    <property type="term" value="P:dihydrofolate metabolic process"/>
    <property type="evidence" value="ECO:0007669"/>
    <property type="project" value="TreeGrafter"/>
</dbReference>
<sequence>MAGEEESCRMRSLLLNSIVAVCPPGQGIGKAGTLPWPLLRNEFKHFQRMTMTPTTEGKQNVVIMGRKTWFSIPEKNRPLKERINIVLSKELMEPPKGAHHLAKSLDEALDLLNTPELKEKIDLIWIIGGSSLYKEVMDKPVNQRIFLTRILQEFECDTFLPEIDLQSYKLLPGYPGISSEIQEENGIQYKFEVYEKTV</sequence>
<dbReference type="Proteomes" id="UP000824782">
    <property type="component" value="Unassembled WGS sequence"/>
</dbReference>
<feature type="domain" description="DHFR" evidence="11">
    <location>
        <begin position="14"/>
        <end position="196"/>
    </location>
</feature>
<dbReference type="PROSITE" id="PS51330">
    <property type="entry name" value="DHFR_2"/>
    <property type="match status" value="1"/>
</dbReference>
<comment type="catalytic activity">
    <reaction evidence="9">
        <text>(6S)-5,6,7,8-tetrahydrofolate + NADP(+) = 7,8-dihydrofolate + NADPH + H(+)</text>
        <dbReference type="Rhea" id="RHEA:15009"/>
        <dbReference type="ChEBI" id="CHEBI:15378"/>
        <dbReference type="ChEBI" id="CHEBI:57451"/>
        <dbReference type="ChEBI" id="CHEBI:57453"/>
        <dbReference type="ChEBI" id="CHEBI:57783"/>
        <dbReference type="ChEBI" id="CHEBI:58349"/>
        <dbReference type="EC" id="1.5.1.3"/>
    </reaction>
</comment>
<dbReference type="GO" id="GO:0050661">
    <property type="term" value="F:NADP binding"/>
    <property type="evidence" value="ECO:0007669"/>
    <property type="project" value="InterPro"/>
</dbReference>
<name>A0AAV7DLP6_ENGPU</name>
<comment type="caution">
    <text evidence="12">The sequence shown here is derived from an EMBL/GenBank/DDBJ whole genome shotgun (WGS) entry which is preliminary data.</text>
</comment>
<keyword evidence="13" id="KW-1185">Reference proteome</keyword>
<evidence type="ECO:0000256" key="1">
    <source>
        <dbReference type="ARBA" id="ARBA00004903"/>
    </source>
</evidence>
<dbReference type="GO" id="GO:0031427">
    <property type="term" value="P:response to methotrexate"/>
    <property type="evidence" value="ECO:0007669"/>
    <property type="project" value="UniProtKB-KW"/>
</dbReference>
<evidence type="ECO:0000256" key="9">
    <source>
        <dbReference type="ARBA" id="ARBA00048873"/>
    </source>
</evidence>
<dbReference type="InterPro" id="IPR001796">
    <property type="entry name" value="DHFR_dom"/>
</dbReference>
<dbReference type="AlphaFoldDB" id="A0AAV7DLP6"/>
<dbReference type="GO" id="GO:0004146">
    <property type="term" value="F:dihydrofolate reductase activity"/>
    <property type="evidence" value="ECO:0007669"/>
    <property type="project" value="UniProtKB-EC"/>
</dbReference>
<evidence type="ECO:0000256" key="2">
    <source>
        <dbReference type="ARBA" id="ARBA00009539"/>
    </source>
</evidence>
<evidence type="ECO:0000256" key="3">
    <source>
        <dbReference type="ARBA" id="ARBA00012856"/>
    </source>
</evidence>
<comment type="similarity">
    <text evidence="2 10">Belongs to the dihydrofolate reductase family.</text>
</comment>
<evidence type="ECO:0000256" key="5">
    <source>
        <dbReference type="ARBA" id="ARBA00022563"/>
    </source>
</evidence>
<dbReference type="PROSITE" id="PS00075">
    <property type="entry name" value="DHFR_1"/>
    <property type="match status" value="1"/>
</dbReference>
<evidence type="ECO:0000313" key="12">
    <source>
        <dbReference type="EMBL" id="KAG8598460.1"/>
    </source>
</evidence>